<keyword evidence="1" id="KW-1133">Transmembrane helix</keyword>
<dbReference type="SUPFAM" id="SSF103196">
    <property type="entry name" value="Roadblock/LC7 domain"/>
    <property type="match status" value="1"/>
</dbReference>
<feature type="transmembrane region" description="Helical" evidence="1">
    <location>
        <begin position="595"/>
        <end position="615"/>
    </location>
</feature>
<evidence type="ECO:0000313" key="2">
    <source>
        <dbReference type="EMBL" id="KAJ8600077.1"/>
    </source>
</evidence>
<dbReference type="AlphaFoldDB" id="A0AAD7U870"/>
<reference evidence="2" key="1">
    <citation type="submission" date="2023-01" db="EMBL/GenBank/DDBJ databases">
        <title>Metagenome sequencing of chrysophaentin producing Chrysophaeum taylorii.</title>
        <authorList>
            <person name="Davison J."/>
            <person name="Bewley C."/>
        </authorList>
    </citation>
    <scope>NUCLEOTIDE SEQUENCE</scope>
    <source>
        <strain evidence="2">NIES-1699</strain>
    </source>
</reference>
<proteinExistence type="predicted"/>
<evidence type="ECO:0000256" key="1">
    <source>
        <dbReference type="SAM" id="Phobius"/>
    </source>
</evidence>
<name>A0AAD7U870_9STRA</name>
<comment type="caution">
    <text evidence="2">The sequence shown here is derived from an EMBL/GenBank/DDBJ whole genome shotgun (WGS) entry which is preliminary data.</text>
</comment>
<feature type="transmembrane region" description="Helical" evidence="1">
    <location>
        <begin position="621"/>
        <end position="640"/>
    </location>
</feature>
<organism evidence="2 3">
    <name type="scientific">Chrysophaeum taylorii</name>
    <dbReference type="NCBI Taxonomy" id="2483200"/>
    <lineage>
        <taxon>Eukaryota</taxon>
        <taxon>Sar</taxon>
        <taxon>Stramenopiles</taxon>
        <taxon>Ochrophyta</taxon>
        <taxon>Pelagophyceae</taxon>
        <taxon>Pelagomonadales</taxon>
        <taxon>Pelagomonadaceae</taxon>
        <taxon>Chrysophaeum</taxon>
    </lineage>
</organism>
<dbReference type="Proteomes" id="UP001230188">
    <property type="component" value="Unassembled WGS sequence"/>
</dbReference>
<sequence>MIRGRELYGIIEQAVDREEVDGAIVVTTKGSILTTAGFEEPKVVSAISANIWSHFRVVGDLGDLETVVFDAEQGVLAVGGLPEYLVGLYSKKRAQPGLLLARLEALRSQLVAYTSLTPTDDVVAAVRDFESALEASVAMEPVAELALSKLGHSLAAGVLERAAEKGGHWSLLSRLSQAFSRVRRSNSESIGAFLAASGNASDDDPERAEARLVETWRSRVGEEYSSRAEREFLDGLRWGALREANARVAAALVERAMNATTRLPSTNATLEAAAEAAGKEVRSALEDKWGTGEAARNVSAAGAELALARYSVRNDVAASKLANGALARADRELAECLEQVPTEAKMGLGHDGAARVCEAEASMRWTEVEDSSGEVLRPWRERRRAEASRRLRFFRNRAAAVRGDLDAALNLTDESLRSVFDAPRILPVDDVGSGAAKARLVVDRAASRGAEMAAARLKEEEEALVVVAAAAKARASFLYEKIDAWLDELNAANARASSRCARDSLEEFVVSNSAAAERGIFELVAMAPPEPRQCQGPLKNELKAELEAARAQFEAAKRSAKTAVRTLTGGLALFAVVLALLLFRSSSSSRRKKCVAGAIGGATATTLAAGLLLVYCDSAGPRLVLAALGAALALGFFSACGRRCRRSRPKYDDHVL</sequence>
<accession>A0AAD7U870</accession>
<evidence type="ECO:0000313" key="3">
    <source>
        <dbReference type="Proteomes" id="UP001230188"/>
    </source>
</evidence>
<keyword evidence="3" id="KW-1185">Reference proteome</keyword>
<protein>
    <recommendedName>
        <fullName evidence="4">Roadblock/LAMTOR2 domain-containing protein</fullName>
    </recommendedName>
</protein>
<keyword evidence="1" id="KW-0812">Transmembrane</keyword>
<evidence type="ECO:0008006" key="4">
    <source>
        <dbReference type="Google" id="ProtNLM"/>
    </source>
</evidence>
<dbReference type="Gene3D" id="3.30.450.30">
    <property type="entry name" value="Dynein light chain 2a, cytoplasmic"/>
    <property type="match status" value="1"/>
</dbReference>
<keyword evidence="1" id="KW-0472">Membrane</keyword>
<feature type="transmembrane region" description="Helical" evidence="1">
    <location>
        <begin position="563"/>
        <end position="583"/>
    </location>
</feature>
<gene>
    <name evidence="2" type="ORF">CTAYLR_001892</name>
</gene>
<dbReference type="EMBL" id="JAQMWT010000531">
    <property type="protein sequence ID" value="KAJ8600077.1"/>
    <property type="molecule type" value="Genomic_DNA"/>
</dbReference>